<comment type="caution">
    <text evidence="1">The sequence shown here is derived from an EMBL/GenBank/DDBJ whole genome shotgun (WGS) entry which is preliminary data.</text>
</comment>
<evidence type="ECO:0000313" key="2">
    <source>
        <dbReference type="Proteomes" id="UP000245720"/>
    </source>
</evidence>
<dbReference type="RefSeq" id="WP_109727094.1">
    <property type="nucleotide sequence ID" value="NZ_QGDI01000009.1"/>
</dbReference>
<name>A0A315Y046_RUMFL</name>
<reference evidence="1 2" key="1">
    <citation type="submission" date="2018-05" db="EMBL/GenBank/DDBJ databases">
        <title>The Hungate 1000. A catalogue of reference genomes from the rumen microbiome.</title>
        <authorList>
            <person name="Kelly W."/>
        </authorList>
    </citation>
    <scope>NUCLEOTIDE SEQUENCE [LARGE SCALE GENOMIC DNA]</scope>
    <source>
        <strain evidence="1 2">SAb67</strain>
    </source>
</reference>
<organism evidence="1 2">
    <name type="scientific">Ruminococcus flavefaciens</name>
    <dbReference type="NCBI Taxonomy" id="1265"/>
    <lineage>
        <taxon>Bacteria</taxon>
        <taxon>Bacillati</taxon>
        <taxon>Bacillota</taxon>
        <taxon>Clostridia</taxon>
        <taxon>Eubacteriales</taxon>
        <taxon>Oscillospiraceae</taxon>
        <taxon>Ruminococcus</taxon>
    </lineage>
</organism>
<dbReference type="Proteomes" id="UP000245720">
    <property type="component" value="Unassembled WGS sequence"/>
</dbReference>
<dbReference type="EMBL" id="QGDI01000009">
    <property type="protein sequence ID" value="PWJ11592.1"/>
    <property type="molecule type" value="Genomic_DNA"/>
</dbReference>
<proteinExistence type="predicted"/>
<sequence>MNKHYIVPILTAVLLMGCSESRTSLSSAPAEETTAAKTTITEPDTTKPIVTIYTPPRNKEKKVKFTVGLSGTTLTVLQGGSKVGTIELDEPPEYGTDDVVTEDVNFDGYDDIFVYDSLETGTYWLYDPEKEEFTKSDAFALFDGKTYHMTPASTSKTLSATVRGSWQTLEYRYKWQNDKLSPLELTVEYYDRSSTEKKLKDCYEFDENGGKVLVERKYINPETDACFKTETDPPYLRAAENSVDYMKGRELIQSIDVSGLPQLYERIKQNGKADSLPHSSYNFDDSADVLLIEDDYDFDGYNDLQIQTDSVLAGGSDKYVYYRYDAEKDRYTEWQELNAFDCYISANSQTQTIRYYDKHSLDEDHNCYIFKWDKGKLCLKERQFYHGDSNDCDIYEYDEDGNEHYVRTGKYVKDDC</sequence>
<dbReference type="SUPFAM" id="SSF69318">
    <property type="entry name" value="Integrin alpha N-terminal domain"/>
    <property type="match status" value="1"/>
</dbReference>
<gene>
    <name evidence="1" type="ORF">IE37_02355</name>
</gene>
<dbReference type="PROSITE" id="PS51257">
    <property type="entry name" value="PROKAR_LIPOPROTEIN"/>
    <property type="match status" value="1"/>
</dbReference>
<dbReference type="AlphaFoldDB" id="A0A315Y046"/>
<dbReference type="NCBIfam" id="NF047539">
    <property type="entry name" value="XAC2610_fam"/>
    <property type="match status" value="2"/>
</dbReference>
<dbReference type="OrthoDB" id="1826470at2"/>
<accession>A0A315Y046</accession>
<dbReference type="InterPro" id="IPR028994">
    <property type="entry name" value="Integrin_alpha_N"/>
</dbReference>
<evidence type="ECO:0000313" key="1">
    <source>
        <dbReference type="EMBL" id="PWJ11592.1"/>
    </source>
</evidence>
<dbReference type="InterPro" id="IPR058087">
    <property type="entry name" value="XAC2610_dom"/>
</dbReference>
<protein>
    <submittedName>
        <fullName evidence="1">Uncharacterized protein</fullName>
    </submittedName>
</protein>